<dbReference type="InterPro" id="IPR038765">
    <property type="entry name" value="Papain-like_cys_pep_sf"/>
</dbReference>
<dbReference type="AlphaFoldDB" id="A0A1H1QG11"/>
<dbReference type="InterPro" id="IPR052557">
    <property type="entry name" value="CAP/Cytokinesis_protein"/>
</dbReference>
<dbReference type="Pfam" id="PF01841">
    <property type="entry name" value="Transglut_core"/>
    <property type="match status" value="1"/>
</dbReference>
<gene>
    <name evidence="2" type="ORF">SAMN04489797_1120</name>
</gene>
<proteinExistence type="predicted"/>
<dbReference type="STRING" id="1249933.SAMN04489797_1120"/>
<dbReference type="PANTHER" id="PTHR46333">
    <property type="entry name" value="CYTOKINESIS PROTEIN 3"/>
    <property type="match status" value="1"/>
</dbReference>
<dbReference type="SUPFAM" id="SSF54001">
    <property type="entry name" value="Cysteine proteinases"/>
    <property type="match status" value="1"/>
</dbReference>
<evidence type="ECO:0000313" key="3">
    <source>
        <dbReference type="Proteomes" id="UP000198963"/>
    </source>
</evidence>
<accession>A0A1H1QG11</accession>
<name>A0A1H1QG11_9FLAO</name>
<protein>
    <submittedName>
        <fullName evidence="2">Transglutaminase-like superfamily protein</fullName>
    </submittedName>
</protein>
<dbReference type="SMART" id="SM00460">
    <property type="entry name" value="TGc"/>
    <property type="match status" value="1"/>
</dbReference>
<dbReference type="GO" id="GO:0005737">
    <property type="term" value="C:cytoplasm"/>
    <property type="evidence" value="ECO:0007669"/>
    <property type="project" value="TreeGrafter"/>
</dbReference>
<evidence type="ECO:0000259" key="1">
    <source>
        <dbReference type="SMART" id="SM00460"/>
    </source>
</evidence>
<dbReference type="PANTHER" id="PTHR46333:SF2">
    <property type="entry name" value="CYTOKINESIS PROTEIN 3"/>
    <property type="match status" value="1"/>
</dbReference>
<sequence>MIWPFIFVTQIYAQRSDFNHLDFKKSDSIALAYKDEGLSNLPLLAYNLTSHLDTEVERFRAIYVWVCQNISNNYNLFLKQKRQRQRFKNDSTKLEKWNSNFRKKLFSKLRKDQSTICTGYAYLVKELSQLAHIECEIVIGYGRVSTTNVDKLDQPNHSWNAVKLDNKWYLCDPTWASGYPNPKTNRFTFQYNDGFFLTNPMLFSVNHFPVKSKWWLIEKNPPSLHHFLDSPVLYGKAYTLLNKHILPDKMNQTVLPYQKVRFEYDLKSTAQIKGIKLLIDNGFTSWETIPFSTSTLNASLIIEHQFKTSGLYDVHVIINEDFIASYTFKVK</sequence>
<dbReference type="Gene3D" id="3.10.620.30">
    <property type="match status" value="1"/>
</dbReference>
<reference evidence="2 3" key="1">
    <citation type="submission" date="2016-10" db="EMBL/GenBank/DDBJ databases">
        <authorList>
            <person name="Varghese N."/>
            <person name="Submissions S."/>
        </authorList>
    </citation>
    <scope>NUCLEOTIDE SEQUENCE [LARGE SCALE GENOMIC DNA]</scope>
    <source>
        <strain evidence="2 3">RHA_55</strain>
    </source>
</reference>
<dbReference type="InterPro" id="IPR002931">
    <property type="entry name" value="Transglutaminase-like"/>
</dbReference>
<dbReference type="Proteomes" id="UP000198963">
    <property type="component" value="Chromosome I"/>
</dbReference>
<feature type="domain" description="Transglutaminase-like" evidence="1">
    <location>
        <begin position="109"/>
        <end position="175"/>
    </location>
</feature>
<keyword evidence="3" id="KW-1185">Reference proteome</keyword>
<dbReference type="EMBL" id="LT629774">
    <property type="protein sequence ID" value="SDS21799.1"/>
    <property type="molecule type" value="Genomic_DNA"/>
</dbReference>
<evidence type="ECO:0000313" key="2">
    <source>
        <dbReference type="EMBL" id="SDS21799.1"/>
    </source>
</evidence>
<organism evidence="2 3">
    <name type="scientific">Winogradskyella sediminis</name>
    <dbReference type="NCBI Taxonomy" id="1382466"/>
    <lineage>
        <taxon>Bacteria</taxon>
        <taxon>Pseudomonadati</taxon>
        <taxon>Bacteroidota</taxon>
        <taxon>Flavobacteriia</taxon>
        <taxon>Flavobacteriales</taxon>
        <taxon>Flavobacteriaceae</taxon>
        <taxon>Winogradskyella</taxon>
    </lineage>
</organism>